<evidence type="ECO:0000313" key="1">
    <source>
        <dbReference type="EMBL" id="GFB24137.1"/>
    </source>
</evidence>
<keyword evidence="1" id="KW-0808">Transferase</keyword>
<proteinExistence type="predicted"/>
<organism evidence="1">
    <name type="scientific">Tanacetum cinerariifolium</name>
    <name type="common">Dalmatian daisy</name>
    <name type="synonym">Chrysanthemum cinerariifolium</name>
    <dbReference type="NCBI Taxonomy" id="118510"/>
    <lineage>
        <taxon>Eukaryota</taxon>
        <taxon>Viridiplantae</taxon>
        <taxon>Streptophyta</taxon>
        <taxon>Embryophyta</taxon>
        <taxon>Tracheophyta</taxon>
        <taxon>Spermatophyta</taxon>
        <taxon>Magnoliopsida</taxon>
        <taxon>eudicotyledons</taxon>
        <taxon>Gunneridae</taxon>
        <taxon>Pentapetalae</taxon>
        <taxon>asterids</taxon>
        <taxon>campanulids</taxon>
        <taxon>Asterales</taxon>
        <taxon>Asteraceae</taxon>
        <taxon>Asteroideae</taxon>
        <taxon>Anthemideae</taxon>
        <taxon>Anthemidinae</taxon>
        <taxon>Tanacetum</taxon>
    </lineage>
</organism>
<reference evidence="1" key="1">
    <citation type="journal article" date="2019" name="Sci. Rep.">
        <title>Draft genome of Tanacetum cinerariifolium, the natural source of mosquito coil.</title>
        <authorList>
            <person name="Yamashiro T."/>
            <person name="Shiraishi A."/>
            <person name="Satake H."/>
            <person name="Nakayama K."/>
        </authorList>
    </citation>
    <scope>NUCLEOTIDE SEQUENCE</scope>
</reference>
<dbReference type="EMBL" id="BKCJ010583270">
    <property type="protein sequence ID" value="GFB24137.1"/>
    <property type="molecule type" value="Genomic_DNA"/>
</dbReference>
<dbReference type="AlphaFoldDB" id="A0A699L7S3"/>
<protein>
    <submittedName>
        <fullName evidence="1">RNA-directed DNA polymerase, eukaryota, reverse transcriptase zinc-binding domain protein</fullName>
    </submittedName>
</protein>
<dbReference type="PANTHER" id="PTHR46890">
    <property type="entry name" value="NON-LTR RETROLELEMENT REVERSE TRANSCRIPTASE-LIKE PROTEIN-RELATED"/>
    <property type="match status" value="1"/>
</dbReference>
<comment type="caution">
    <text evidence="1">The sequence shown here is derived from an EMBL/GenBank/DDBJ whole genome shotgun (WGS) entry which is preliminary data.</text>
</comment>
<name>A0A699L7S3_TANCI</name>
<dbReference type="PANTHER" id="PTHR46890:SF48">
    <property type="entry name" value="RNA-DIRECTED DNA POLYMERASE"/>
    <property type="match status" value="1"/>
</dbReference>
<keyword evidence="1" id="KW-0548">Nucleotidyltransferase</keyword>
<dbReference type="InterPro" id="IPR052343">
    <property type="entry name" value="Retrotransposon-Effector_Assoc"/>
</dbReference>
<accession>A0A699L7S3</accession>
<sequence length="114" mass="12856">IKGALKKLVQINQSAFIPERIIQDNILLSQEILKGYGRKNGAKREVTNNEIKDAIFDIRDNRASRPDGYTSLFIKKAWKVVRNDLCEAIKEFFCNGKILGLFLVAMLSTSALAK</sequence>
<feature type="non-terminal residue" evidence="1">
    <location>
        <position position="1"/>
    </location>
</feature>
<keyword evidence="1" id="KW-0695">RNA-directed DNA polymerase</keyword>
<dbReference type="GO" id="GO:0003964">
    <property type="term" value="F:RNA-directed DNA polymerase activity"/>
    <property type="evidence" value="ECO:0007669"/>
    <property type="project" value="UniProtKB-KW"/>
</dbReference>
<gene>
    <name evidence="1" type="ORF">Tci_696108</name>
</gene>